<comment type="caution">
    <text evidence="1">The sequence shown here is derived from an EMBL/GenBank/DDBJ whole genome shotgun (WGS) entry which is preliminary data.</text>
</comment>
<name>A0A5C6CQ68_9BACT</name>
<dbReference type="Proteomes" id="UP000316304">
    <property type="component" value="Unassembled WGS sequence"/>
</dbReference>
<evidence type="ECO:0000313" key="1">
    <source>
        <dbReference type="EMBL" id="TWU26488.1"/>
    </source>
</evidence>
<dbReference type="AlphaFoldDB" id="A0A5C6CQ68"/>
<organism evidence="1 2">
    <name type="scientific">Novipirellula galeiformis</name>
    <dbReference type="NCBI Taxonomy" id="2528004"/>
    <lineage>
        <taxon>Bacteria</taxon>
        <taxon>Pseudomonadati</taxon>
        <taxon>Planctomycetota</taxon>
        <taxon>Planctomycetia</taxon>
        <taxon>Pirellulales</taxon>
        <taxon>Pirellulaceae</taxon>
        <taxon>Novipirellula</taxon>
    </lineage>
</organism>
<evidence type="ECO:0000313" key="2">
    <source>
        <dbReference type="Proteomes" id="UP000316304"/>
    </source>
</evidence>
<keyword evidence="2" id="KW-1185">Reference proteome</keyword>
<gene>
    <name evidence="1" type="ORF">Pla52o_03410</name>
</gene>
<proteinExistence type="predicted"/>
<accession>A0A5C6CQ68</accession>
<protein>
    <submittedName>
        <fullName evidence="1">Uncharacterized protein</fullName>
    </submittedName>
</protein>
<reference evidence="1 2" key="1">
    <citation type="submission" date="2019-02" db="EMBL/GenBank/DDBJ databases">
        <title>Deep-cultivation of Planctomycetes and their phenomic and genomic characterization uncovers novel biology.</title>
        <authorList>
            <person name="Wiegand S."/>
            <person name="Jogler M."/>
            <person name="Boedeker C."/>
            <person name="Pinto D."/>
            <person name="Vollmers J."/>
            <person name="Rivas-Marin E."/>
            <person name="Kohn T."/>
            <person name="Peeters S.H."/>
            <person name="Heuer A."/>
            <person name="Rast P."/>
            <person name="Oberbeckmann S."/>
            <person name="Bunk B."/>
            <person name="Jeske O."/>
            <person name="Meyerdierks A."/>
            <person name="Storesund J.E."/>
            <person name="Kallscheuer N."/>
            <person name="Luecker S."/>
            <person name="Lage O.M."/>
            <person name="Pohl T."/>
            <person name="Merkel B.J."/>
            <person name="Hornburger P."/>
            <person name="Mueller R.-W."/>
            <person name="Bruemmer F."/>
            <person name="Labrenz M."/>
            <person name="Spormann A.M."/>
            <person name="Op Den Camp H."/>
            <person name="Overmann J."/>
            <person name="Amann R."/>
            <person name="Jetten M.S.M."/>
            <person name="Mascher T."/>
            <person name="Medema M.H."/>
            <person name="Devos D.P."/>
            <person name="Kaster A.-K."/>
            <person name="Ovreas L."/>
            <person name="Rohde M."/>
            <person name="Galperin M.Y."/>
            <person name="Jogler C."/>
        </authorList>
    </citation>
    <scope>NUCLEOTIDE SEQUENCE [LARGE SCALE GENOMIC DNA]</scope>
    <source>
        <strain evidence="1 2">Pla52o</strain>
    </source>
</reference>
<sequence>MICGASHRSLLFHPLHGCDRRGINTNWLEWLLGLPTKTPIMERRQSWGVWRFGCPDFLARPFAVGDRKPWRAPCFQNRSFLLDHDYFLCSVDRLPLKRVAYLALVAGEDGITPLSVFS</sequence>
<dbReference type="EMBL" id="SJPT01000001">
    <property type="protein sequence ID" value="TWU26488.1"/>
    <property type="molecule type" value="Genomic_DNA"/>
</dbReference>